<feature type="compositionally biased region" description="Basic and acidic residues" evidence="1">
    <location>
        <begin position="51"/>
        <end position="63"/>
    </location>
</feature>
<dbReference type="Proteomes" id="UP001143328">
    <property type="component" value="Unassembled WGS sequence"/>
</dbReference>
<evidence type="ECO:0000256" key="1">
    <source>
        <dbReference type="SAM" id="MobiDB-lite"/>
    </source>
</evidence>
<dbReference type="AlphaFoldDB" id="A0A9W6KC44"/>
<reference evidence="2" key="2">
    <citation type="submission" date="2023-01" db="EMBL/GenBank/DDBJ databases">
        <authorList>
            <person name="Sun Q."/>
            <person name="Evtushenko L."/>
        </authorList>
    </citation>
    <scope>NUCLEOTIDE SEQUENCE</scope>
    <source>
        <strain evidence="2">VKM B-2935</strain>
    </source>
</reference>
<evidence type="ECO:0000313" key="2">
    <source>
        <dbReference type="EMBL" id="GLK91294.1"/>
    </source>
</evidence>
<organism evidence="2 3">
    <name type="scientific">Pseudomonas turukhanskensis</name>
    <dbReference type="NCBI Taxonomy" id="1806536"/>
    <lineage>
        <taxon>Bacteria</taxon>
        <taxon>Pseudomonadati</taxon>
        <taxon>Pseudomonadota</taxon>
        <taxon>Gammaproteobacteria</taxon>
        <taxon>Pseudomonadales</taxon>
        <taxon>Pseudomonadaceae</taxon>
        <taxon>Pseudomonas</taxon>
    </lineage>
</organism>
<sequence length="101" mass="11310">MALQPGPWSDDVARGPEAQRRAQVGARFFGFFFMVRHSDDWKKKLARKARDKTLSTRGNEENHSMPANRKRTSSTPNKAPPTRRKKTYTLCIASSFAGAAG</sequence>
<gene>
    <name evidence="2" type="ORF">GCM10017655_43580</name>
</gene>
<feature type="region of interest" description="Disordered" evidence="1">
    <location>
        <begin position="47"/>
        <end position="87"/>
    </location>
</feature>
<comment type="caution">
    <text evidence="2">The sequence shown here is derived from an EMBL/GenBank/DDBJ whole genome shotgun (WGS) entry which is preliminary data.</text>
</comment>
<reference evidence="2" key="1">
    <citation type="journal article" date="2014" name="Int. J. Syst. Evol. Microbiol.">
        <title>Complete genome sequence of Corynebacterium casei LMG S-19264T (=DSM 44701T), isolated from a smear-ripened cheese.</title>
        <authorList>
            <consortium name="US DOE Joint Genome Institute (JGI-PGF)"/>
            <person name="Walter F."/>
            <person name="Albersmeier A."/>
            <person name="Kalinowski J."/>
            <person name="Ruckert C."/>
        </authorList>
    </citation>
    <scope>NUCLEOTIDE SEQUENCE</scope>
    <source>
        <strain evidence="2">VKM B-2935</strain>
    </source>
</reference>
<protein>
    <submittedName>
        <fullName evidence="2">Uncharacterized protein</fullName>
    </submittedName>
</protein>
<accession>A0A9W6KC44</accession>
<keyword evidence="3" id="KW-1185">Reference proteome</keyword>
<name>A0A9W6KC44_9PSED</name>
<evidence type="ECO:0000313" key="3">
    <source>
        <dbReference type="Proteomes" id="UP001143328"/>
    </source>
</evidence>
<dbReference type="EMBL" id="BSFN01000019">
    <property type="protein sequence ID" value="GLK91294.1"/>
    <property type="molecule type" value="Genomic_DNA"/>
</dbReference>
<proteinExistence type="predicted"/>